<gene>
    <name evidence="3" type="ORF">VKT23_018379</name>
</gene>
<feature type="region of interest" description="Disordered" evidence="1">
    <location>
        <begin position="71"/>
        <end position="126"/>
    </location>
</feature>
<sequence length="126" mass="13889">MAHAPHFPSSEPGWNPRNGRNTLLAMGALAAGFAGFWYSMNRRDQIRRQKGLLESYEYALMPQYVASLSHPSGRVPAPPVKEHNAQHITVKDASSVGDRSMNYIPQPAPQRDRGDGSGLVYTKKVA</sequence>
<feature type="transmembrane region" description="Helical" evidence="2">
    <location>
        <begin position="22"/>
        <end position="40"/>
    </location>
</feature>
<evidence type="ECO:0000313" key="4">
    <source>
        <dbReference type="Proteomes" id="UP001498398"/>
    </source>
</evidence>
<keyword evidence="2" id="KW-0812">Transmembrane</keyword>
<dbReference type="EMBL" id="JBANRG010000082">
    <property type="protein sequence ID" value="KAK7437944.1"/>
    <property type="molecule type" value="Genomic_DNA"/>
</dbReference>
<name>A0ABR1ISJ0_9AGAR</name>
<accession>A0ABR1ISJ0</accession>
<reference evidence="3 4" key="1">
    <citation type="submission" date="2024-01" db="EMBL/GenBank/DDBJ databases">
        <title>A draft genome for the cacao thread blight pathogen Marasmiellus scandens.</title>
        <authorList>
            <person name="Baruah I.K."/>
            <person name="Leung J."/>
            <person name="Bukari Y."/>
            <person name="Amoako-Attah I."/>
            <person name="Meinhardt L.W."/>
            <person name="Bailey B.A."/>
            <person name="Cohen S.P."/>
        </authorList>
    </citation>
    <scope>NUCLEOTIDE SEQUENCE [LARGE SCALE GENOMIC DNA]</scope>
    <source>
        <strain evidence="3 4">GH-19</strain>
    </source>
</reference>
<proteinExistence type="predicted"/>
<organism evidence="3 4">
    <name type="scientific">Marasmiellus scandens</name>
    <dbReference type="NCBI Taxonomy" id="2682957"/>
    <lineage>
        <taxon>Eukaryota</taxon>
        <taxon>Fungi</taxon>
        <taxon>Dikarya</taxon>
        <taxon>Basidiomycota</taxon>
        <taxon>Agaricomycotina</taxon>
        <taxon>Agaricomycetes</taxon>
        <taxon>Agaricomycetidae</taxon>
        <taxon>Agaricales</taxon>
        <taxon>Marasmiineae</taxon>
        <taxon>Omphalotaceae</taxon>
        <taxon>Marasmiellus</taxon>
    </lineage>
</organism>
<keyword evidence="2" id="KW-0472">Membrane</keyword>
<comment type="caution">
    <text evidence="3">The sequence shown here is derived from an EMBL/GenBank/DDBJ whole genome shotgun (WGS) entry which is preliminary data.</text>
</comment>
<keyword evidence="2" id="KW-1133">Transmembrane helix</keyword>
<dbReference type="Proteomes" id="UP001498398">
    <property type="component" value="Unassembled WGS sequence"/>
</dbReference>
<evidence type="ECO:0000256" key="2">
    <source>
        <dbReference type="SAM" id="Phobius"/>
    </source>
</evidence>
<keyword evidence="4" id="KW-1185">Reference proteome</keyword>
<evidence type="ECO:0000313" key="3">
    <source>
        <dbReference type="EMBL" id="KAK7437944.1"/>
    </source>
</evidence>
<protein>
    <submittedName>
        <fullName evidence="3">Uncharacterized protein</fullName>
    </submittedName>
</protein>
<evidence type="ECO:0000256" key="1">
    <source>
        <dbReference type="SAM" id="MobiDB-lite"/>
    </source>
</evidence>